<accession>W0EHB8</accession>
<gene>
    <name evidence="2" type="ORF">DESME_04325</name>
</gene>
<dbReference type="HOGENOM" id="CLU_3396178_0_0_9"/>
<evidence type="ECO:0000313" key="3">
    <source>
        <dbReference type="Proteomes" id="UP000010847"/>
    </source>
</evidence>
<dbReference type="KEGG" id="dmt:DESME_04325"/>
<dbReference type="AlphaFoldDB" id="W0EHB8"/>
<keyword evidence="3" id="KW-1185">Reference proteome</keyword>
<dbReference type="EMBL" id="CP007032">
    <property type="protein sequence ID" value="AHF08466.1"/>
    <property type="molecule type" value="Genomic_DNA"/>
</dbReference>
<name>W0EHB8_9FIRM</name>
<organism evidence="2 3">
    <name type="scientific">Desulfitobacterium metallireducens DSM 15288</name>
    <dbReference type="NCBI Taxonomy" id="871968"/>
    <lineage>
        <taxon>Bacteria</taxon>
        <taxon>Bacillati</taxon>
        <taxon>Bacillota</taxon>
        <taxon>Clostridia</taxon>
        <taxon>Eubacteriales</taxon>
        <taxon>Desulfitobacteriaceae</taxon>
        <taxon>Desulfitobacterium</taxon>
    </lineage>
</organism>
<reference evidence="2 3" key="1">
    <citation type="submission" date="2013-12" db="EMBL/GenBank/DDBJ databases">
        <authorList>
            <consortium name="DOE Joint Genome Institute"/>
            <person name="Smidt H."/>
            <person name="Huntemann M."/>
            <person name="Han J."/>
            <person name="Chen A."/>
            <person name="Kyrpides N."/>
            <person name="Mavromatis K."/>
            <person name="Markowitz V."/>
            <person name="Palaniappan K."/>
            <person name="Ivanova N."/>
            <person name="Schaumberg A."/>
            <person name="Pati A."/>
            <person name="Liolios K."/>
            <person name="Nordberg H.P."/>
            <person name="Cantor M.N."/>
            <person name="Hua S.X."/>
            <person name="Woyke T."/>
        </authorList>
    </citation>
    <scope>NUCLEOTIDE SEQUENCE [LARGE SCALE GENOMIC DNA]</scope>
    <source>
        <strain evidence="3">DSM 15288</strain>
    </source>
</reference>
<evidence type="ECO:0000256" key="1">
    <source>
        <dbReference type="SAM" id="MobiDB-lite"/>
    </source>
</evidence>
<sequence>MNNVAAPCASTKAKYVKSRLGDTPNREEVIG</sequence>
<dbReference type="Proteomes" id="UP000010847">
    <property type="component" value="Chromosome"/>
</dbReference>
<feature type="region of interest" description="Disordered" evidence="1">
    <location>
        <begin position="1"/>
        <end position="31"/>
    </location>
</feature>
<evidence type="ECO:0000313" key="2">
    <source>
        <dbReference type="EMBL" id="AHF08466.1"/>
    </source>
</evidence>
<proteinExistence type="predicted"/>
<protein>
    <submittedName>
        <fullName evidence="2">Uncharacterized protein</fullName>
    </submittedName>
</protein>